<keyword evidence="1" id="KW-1185">Reference proteome</keyword>
<protein>
    <submittedName>
        <fullName evidence="2">Uncharacterized protein</fullName>
    </submittedName>
</protein>
<evidence type="ECO:0000313" key="1">
    <source>
        <dbReference type="Proteomes" id="UP000887561"/>
    </source>
</evidence>
<proteinExistence type="predicted"/>
<organism evidence="1 2">
    <name type="scientific">Meloidogyne javanica</name>
    <name type="common">Root-knot nematode worm</name>
    <dbReference type="NCBI Taxonomy" id="6303"/>
    <lineage>
        <taxon>Eukaryota</taxon>
        <taxon>Metazoa</taxon>
        <taxon>Ecdysozoa</taxon>
        <taxon>Nematoda</taxon>
        <taxon>Chromadorea</taxon>
        <taxon>Rhabditida</taxon>
        <taxon>Tylenchina</taxon>
        <taxon>Tylenchomorpha</taxon>
        <taxon>Tylenchoidea</taxon>
        <taxon>Meloidogynidae</taxon>
        <taxon>Meloidogyninae</taxon>
        <taxon>Meloidogyne</taxon>
        <taxon>Meloidogyne incognita group</taxon>
    </lineage>
</organism>
<sequence>MQRNQVQRPVGVQAPFVVIMDHRTEELRGVLRAENLRGMVFEPRNWNSAMLGGEIDVDRVDVVIVWKREVDEGLQEVLRKLNSSRIHATRKIWIVPTEHRGLEGYDRIIRQREPDNMRSLIIQANVMMIPIKNEEEKARLKRLARQRRAEEWRRERRFGGELWEDPLEVTAHKEEVYLTGFRMEENDQGKGVRRLRT</sequence>
<dbReference type="Proteomes" id="UP000887561">
    <property type="component" value="Unplaced"/>
</dbReference>
<reference evidence="2" key="1">
    <citation type="submission" date="2022-11" db="UniProtKB">
        <authorList>
            <consortium name="WormBaseParasite"/>
        </authorList>
    </citation>
    <scope>IDENTIFICATION</scope>
</reference>
<name>A0A915LU88_MELJA</name>
<dbReference type="WBParaSite" id="scaffold19347_cov154.g19199">
    <property type="protein sequence ID" value="scaffold19347_cov154.g19199"/>
    <property type="gene ID" value="scaffold19347_cov154.g19199"/>
</dbReference>
<evidence type="ECO:0000313" key="2">
    <source>
        <dbReference type="WBParaSite" id="scaffold19347_cov154.g19199"/>
    </source>
</evidence>
<accession>A0A915LU88</accession>
<dbReference type="AlphaFoldDB" id="A0A915LU88"/>